<dbReference type="HOGENOM" id="CLU_2169232_0_0_11"/>
<evidence type="ECO:0000313" key="2">
    <source>
        <dbReference type="Proteomes" id="UP000002791"/>
    </source>
</evidence>
<gene>
    <name evidence="1" type="ORF">SaccyDRAFT_2197</name>
</gene>
<protein>
    <submittedName>
        <fullName evidence="1">Uncharacterized protein</fullName>
    </submittedName>
</protein>
<sequence length="110" mass="11120">MCPARDEMHGDPEAMRRFAERLAEPVTADVVADPPDPTTCHGVLPGCGVFAAADAVSTLALTAFLTETADAVATLKGAAAVAAEDYLTTDRAGAHAVAGAVLGVVAEERA</sequence>
<dbReference type="RefSeq" id="WP_005456087.1">
    <property type="nucleotide sequence ID" value="NZ_CM001440.1"/>
</dbReference>
<evidence type="ECO:0000313" key="1">
    <source>
        <dbReference type="EMBL" id="EHR61082.1"/>
    </source>
</evidence>
<organism evidence="1 2">
    <name type="scientific">Saccharomonospora cyanea NA-134</name>
    <dbReference type="NCBI Taxonomy" id="882082"/>
    <lineage>
        <taxon>Bacteria</taxon>
        <taxon>Bacillati</taxon>
        <taxon>Actinomycetota</taxon>
        <taxon>Actinomycetes</taxon>
        <taxon>Pseudonocardiales</taxon>
        <taxon>Pseudonocardiaceae</taxon>
        <taxon>Saccharomonospora</taxon>
    </lineage>
</organism>
<dbReference type="STRING" id="882082.SaccyDRAFT_2197"/>
<keyword evidence="2" id="KW-1185">Reference proteome</keyword>
<dbReference type="OrthoDB" id="3701109at2"/>
<accession>H5XNM1</accession>
<dbReference type="EMBL" id="CM001440">
    <property type="protein sequence ID" value="EHR61082.1"/>
    <property type="molecule type" value="Genomic_DNA"/>
</dbReference>
<dbReference type="Proteomes" id="UP000002791">
    <property type="component" value="Chromosome"/>
</dbReference>
<proteinExistence type="predicted"/>
<dbReference type="AlphaFoldDB" id="H5XNM1"/>
<name>H5XNM1_9PSEU</name>
<reference evidence="1 2" key="1">
    <citation type="submission" date="2011-11" db="EMBL/GenBank/DDBJ databases">
        <title>The Noncontiguous Finished sequence of Saccharomonospora cyanea NA-134.</title>
        <authorList>
            <consortium name="US DOE Joint Genome Institute"/>
            <person name="Lucas S."/>
            <person name="Han J."/>
            <person name="Lapidus A."/>
            <person name="Cheng J.-F."/>
            <person name="Goodwin L."/>
            <person name="Pitluck S."/>
            <person name="Peters L."/>
            <person name="Ovchinnikova G."/>
            <person name="Lu M."/>
            <person name="Detter J.C."/>
            <person name="Han C."/>
            <person name="Tapia R."/>
            <person name="Land M."/>
            <person name="Hauser L."/>
            <person name="Kyrpides N."/>
            <person name="Ivanova N."/>
            <person name="Pagani I."/>
            <person name="Brambilla E.-M."/>
            <person name="Klenk H.-P."/>
            <person name="Woyke T."/>
        </authorList>
    </citation>
    <scope>NUCLEOTIDE SEQUENCE [LARGE SCALE GENOMIC DNA]</scope>
    <source>
        <strain evidence="1 2">NA-134</strain>
    </source>
</reference>